<evidence type="ECO:0000256" key="1">
    <source>
        <dbReference type="SAM" id="Phobius"/>
    </source>
</evidence>
<protein>
    <submittedName>
        <fullName evidence="2">Uncharacterized protein</fullName>
    </submittedName>
</protein>
<sequence length="38" mass="4434">MICCQMYLWVSFVVLLIIYHSCCLMLLNPAVALQQMQI</sequence>
<keyword evidence="1" id="KW-1133">Transmembrane helix</keyword>
<dbReference type="AlphaFoldDB" id="A0A0A9GE94"/>
<accession>A0A0A9GE94</accession>
<dbReference type="EMBL" id="GBRH01175074">
    <property type="protein sequence ID" value="JAE22822.1"/>
    <property type="molecule type" value="Transcribed_RNA"/>
</dbReference>
<reference evidence="2" key="2">
    <citation type="journal article" date="2015" name="Data Brief">
        <title>Shoot transcriptome of the giant reed, Arundo donax.</title>
        <authorList>
            <person name="Barrero R.A."/>
            <person name="Guerrero F.D."/>
            <person name="Moolhuijzen P."/>
            <person name="Goolsby J.A."/>
            <person name="Tidwell J."/>
            <person name="Bellgard S.E."/>
            <person name="Bellgard M.I."/>
        </authorList>
    </citation>
    <scope>NUCLEOTIDE SEQUENCE</scope>
    <source>
        <tissue evidence="2">Shoot tissue taken approximately 20 cm above the soil surface</tissue>
    </source>
</reference>
<evidence type="ECO:0000313" key="2">
    <source>
        <dbReference type="EMBL" id="JAE22822.1"/>
    </source>
</evidence>
<keyword evidence="1" id="KW-0472">Membrane</keyword>
<organism evidence="2">
    <name type="scientific">Arundo donax</name>
    <name type="common">Giant reed</name>
    <name type="synonym">Donax arundinaceus</name>
    <dbReference type="NCBI Taxonomy" id="35708"/>
    <lineage>
        <taxon>Eukaryota</taxon>
        <taxon>Viridiplantae</taxon>
        <taxon>Streptophyta</taxon>
        <taxon>Embryophyta</taxon>
        <taxon>Tracheophyta</taxon>
        <taxon>Spermatophyta</taxon>
        <taxon>Magnoliopsida</taxon>
        <taxon>Liliopsida</taxon>
        <taxon>Poales</taxon>
        <taxon>Poaceae</taxon>
        <taxon>PACMAD clade</taxon>
        <taxon>Arundinoideae</taxon>
        <taxon>Arundineae</taxon>
        <taxon>Arundo</taxon>
    </lineage>
</organism>
<proteinExistence type="predicted"/>
<reference evidence="2" key="1">
    <citation type="submission" date="2014-09" db="EMBL/GenBank/DDBJ databases">
        <authorList>
            <person name="Magalhaes I.L.F."/>
            <person name="Oliveira U."/>
            <person name="Santos F.R."/>
            <person name="Vidigal T.H.D.A."/>
            <person name="Brescovit A.D."/>
            <person name="Santos A.J."/>
        </authorList>
    </citation>
    <scope>NUCLEOTIDE SEQUENCE</scope>
    <source>
        <tissue evidence="2">Shoot tissue taken approximately 20 cm above the soil surface</tissue>
    </source>
</reference>
<feature type="transmembrane region" description="Helical" evidence="1">
    <location>
        <begin position="6"/>
        <end position="27"/>
    </location>
</feature>
<name>A0A0A9GE94_ARUDO</name>
<keyword evidence="1" id="KW-0812">Transmembrane</keyword>